<dbReference type="AlphaFoldDB" id="A0A3S9SLP6"/>
<gene>
    <name evidence="2" type="ORF">ELB75_10685</name>
</gene>
<evidence type="ECO:0000259" key="1">
    <source>
        <dbReference type="Pfam" id="PF03527"/>
    </source>
</evidence>
<accession>A0A3S9SLP6</accession>
<dbReference type="OrthoDB" id="8607344at2"/>
<dbReference type="InterPro" id="IPR006530">
    <property type="entry name" value="YD"/>
</dbReference>
<dbReference type="InterPro" id="IPR025968">
    <property type="entry name" value="YwqJ_deaminase"/>
</dbReference>
<dbReference type="PANTHER" id="PTHR32305">
    <property type="match status" value="1"/>
</dbReference>
<dbReference type="InterPro" id="IPR001826">
    <property type="entry name" value="RHS"/>
</dbReference>
<protein>
    <submittedName>
        <fullName evidence="2">Type IV secretion protein Rhs</fullName>
    </submittedName>
</protein>
<dbReference type="EMBL" id="CP034670">
    <property type="protein sequence ID" value="AZR60429.1"/>
    <property type="molecule type" value="Genomic_DNA"/>
</dbReference>
<dbReference type="Gene3D" id="2.180.10.10">
    <property type="entry name" value="RHS repeat-associated core"/>
    <property type="match status" value="1"/>
</dbReference>
<reference evidence="2 3" key="1">
    <citation type="submission" date="2018-12" db="EMBL/GenBank/DDBJ databases">
        <title>Genome sequencing of Eikenella corrodens KCOM 3110 (= JS217).</title>
        <authorList>
            <person name="Koo J.-K."/>
            <person name="Park S.-N."/>
            <person name="Lim Y.K."/>
        </authorList>
    </citation>
    <scope>NUCLEOTIDE SEQUENCE [LARGE SCALE GENOMIC DNA]</scope>
    <source>
        <strain evidence="2 3">KCOM 3110</strain>
    </source>
</reference>
<dbReference type="NCBIfam" id="TIGR01643">
    <property type="entry name" value="YD_repeat_2x"/>
    <property type="match status" value="1"/>
</dbReference>
<evidence type="ECO:0000313" key="2">
    <source>
        <dbReference type="EMBL" id="AZR60429.1"/>
    </source>
</evidence>
<dbReference type="PRINTS" id="PR00394">
    <property type="entry name" value="RHSPROTEIN"/>
</dbReference>
<sequence length="381" mass="43085">MGEGRGEGKATAPLSAGLNPITDNRLKTYNGTTYYYDDLGNLIHRELADGEVQNYFYDLHDQLVKAEIFKKDGSKETWAYSYDALGRRIGKGRLKTSQEVSGSLEEETRFVWDGSHLLQEIQPDGRYTYIYADQDSYEPLAQVRNRTNREGESKQEINYFHCDQLGIPREMTDKDGNLLWFGNYTGWGRLKEETEVADSAHQPFRLQNQYCDEETGLHYNFFRYYEPEAGRFVNQDPIGLNGGENLYQFAKNTQIWIDTLGLIRNSPIVALANFTKNTLGKDSGAVAILRVGNKRFIGISGRVGKLHPSLKKVLDNIPKSQRVDWYGHCAEVAAINKALKKGHKLDGEKIEIARVGGAKHGHIRIPCPSCEPLLAAFKINL</sequence>
<dbReference type="NCBIfam" id="TIGR03696">
    <property type="entry name" value="Rhs_assc_core"/>
    <property type="match status" value="1"/>
</dbReference>
<dbReference type="InterPro" id="IPR050708">
    <property type="entry name" value="T6SS_VgrG/RHS"/>
</dbReference>
<name>A0A3S9SLP6_EIKCO</name>
<proteinExistence type="predicted"/>
<dbReference type="InterPro" id="IPR022385">
    <property type="entry name" value="Rhs_assc_core"/>
</dbReference>
<organism evidence="2 3">
    <name type="scientific">Eikenella corrodens</name>
    <dbReference type="NCBI Taxonomy" id="539"/>
    <lineage>
        <taxon>Bacteria</taxon>
        <taxon>Pseudomonadati</taxon>
        <taxon>Pseudomonadota</taxon>
        <taxon>Betaproteobacteria</taxon>
        <taxon>Neisseriales</taxon>
        <taxon>Neisseriaceae</taxon>
        <taxon>Eikenella</taxon>
    </lineage>
</organism>
<feature type="domain" description="RHS protein conserved region" evidence="1">
    <location>
        <begin position="157"/>
        <end position="193"/>
    </location>
</feature>
<dbReference type="Pfam" id="PF03527">
    <property type="entry name" value="RHS"/>
    <property type="match status" value="1"/>
</dbReference>
<dbReference type="Pfam" id="PF14431">
    <property type="entry name" value="YwqJ-deaminase"/>
    <property type="match status" value="1"/>
</dbReference>
<dbReference type="Proteomes" id="UP000282435">
    <property type="component" value="Chromosome"/>
</dbReference>
<evidence type="ECO:0000313" key="3">
    <source>
        <dbReference type="Proteomes" id="UP000282435"/>
    </source>
</evidence>
<dbReference type="PANTHER" id="PTHR32305:SF15">
    <property type="entry name" value="PROTEIN RHSA-RELATED"/>
    <property type="match status" value="1"/>
</dbReference>